<evidence type="ECO:0000313" key="1">
    <source>
        <dbReference type="EMBL" id="TCK58760.1"/>
    </source>
</evidence>
<comment type="caution">
    <text evidence="1">The sequence shown here is derived from an EMBL/GenBank/DDBJ whole genome shotgun (WGS) entry which is preliminary data.</text>
</comment>
<dbReference type="EMBL" id="SMGD01000011">
    <property type="protein sequence ID" value="TCK58760.1"/>
    <property type="molecule type" value="Genomic_DNA"/>
</dbReference>
<evidence type="ECO:0000313" key="2">
    <source>
        <dbReference type="Proteomes" id="UP000295565"/>
    </source>
</evidence>
<dbReference type="AlphaFoldDB" id="A0A4R1K4B2"/>
<organism evidence="1 2">
    <name type="scientific">Celerinatantimonas diazotrophica</name>
    <dbReference type="NCBI Taxonomy" id="412034"/>
    <lineage>
        <taxon>Bacteria</taxon>
        <taxon>Pseudomonadati</taxon>
        <taxon>Pseudomonadota</taxon>
        <taxon>Gammaproteobacteria</taxon>
        <taxon>Celerinatantimonadaceae</taxon>
        <taxon>Celerinatantimonas</taxon>
    </lineage>
</organism>
<name>A0A4R1K4B2_9GAMM</name>
<dbReference type="RefSeq" id="WP_131911716.1">
    <property type="nucleotide sequence ID" value="NZ_OU594967.1"/>
</dbReference>
<reference evidence="1 2" key="1">
    <citation type="submission" date="2019-03" db="EMBL/GenBank/DDBJ databases">
        <title>Genomic Encyclopedia of Type Strains, Phase IV (KMG-IV): sequencing the most valuable type-strain genomes for metagenomic binning, comparative biology and taxonomic classification.</title>
        <authorList>
            <person name="Goeker M."/>
        </authorList>
    </citation>
    <scope>NUCLEOTIDE SEQUENCE [LARGE SCALE GENOMIC DNA]</scope>
    <source>
        <strain evidence="1 2">DSM 18577</strain>
    </source>
</reference>
<accession>A0A4R1K4B2</accession>
<keyword evidence="2" id="KW-1185">Reference proteome</keyword>
<protein>
    <submittedName>
        <fullName evidence="1">Uncharacterized protein</fullName>
    </submittedName>
</protein>
<sequence>MATSSCFSNTPSQALVKTVVYELKSKGIQLNWHRLEKDQVYDLLVSTFESGLSWLSDIEKSQLINYIYTEIKKSDKPYKEDILNQDEIDFISNMIRNGDL</sequence>
<proteinExistence type="predicted"/>
<dbReference type="Proteomes" id="UP000295565">
    <property type="component" value="Unassembled WGS sequence"/>
</dbReference>
<gene>
    <name evidence="1" type="ORF">EV690_0904</name>
</gene>